<dbReference type="AlphaFoldDB" id="A0A2P2LNJ9"/>
<protein>
    <submittedName>
        <fullName evidence="1">Uncharacterized protein</fullName>
    </submittedName>
</protein>
<dbReference type="EMBL" id="GGEC01039046">
    <property type="protein sequence ID" value="MBX19530.1"/>
    <property type="molecule type" value="Transcribed_RNA"/>
</dbReference>
<name>A0A2P2LNJ9_RHIMU</name>
<reference evidence="1" key="1">
    <citation type="submission" date="2018-02" db="EMBL/GenBank/DDBJ databases">
        <title>Rhizophora mucronata_Transcriptome.</title>
        <authorList>
            <person name="Meera S.P."/>
            <person name="Sreeshan A."/>
            <person name="Augustine A."/>
        </authorList>
    </citation>
    <scope>NUCLEOTIDE SEQUENCE</scope>
    <source>
        <tissue evidence="1">Leaf</tissue>
    </source>
</reference>
<sequence length="26" mass="3183">MRSTSILTFSNHTKNFSPTWRARQWE</sequence>
<accession>A0A2P2LNJ9</accession>
<organism evidence="1">
    <name type="scientific">Rhizophora mucronata</name>
    <name type="common">Asiatic mangrove</name>
    <dbReference type="NCBI Taxonomy" id="61149"/>
    <lineage>
        <taxon>Eukaryota</taxon>
        <taxon>Viridiplantae</taxon>
        <taxon>Streptophyta</taxon>
        <taxon>Embryophyta</taxon>
        <taxon>Tracheophyta</taxon>
        <taxon>Spermatophyta</taxon>
        <taxon>Magnoliopsida</taxon>
        <taxon>eudicotyledons</taxon>
        <taxon>Gunneridae</taxon>
        <taxon>Pentapetalae</taxon>
        <taxon>rosids</taxon>
        <taxon>fabids</taxon>
        <taxon>Malpighiales</taxon>
        <taxon>Rhizophoraceae</taxon>
        <taxon>Rhizophora</taxon>
    </lineage>
</organism>
<evidence type="ECO:0000313" key="1">
    <source>
        <dbReference type="EMBL" id="MBX19530.1"/>
    </source>
</evidence>
<proteinExistence type="predicted"/>